<gene>
    <name evidence="1" type="ORF">HG15A2_09580</name>
</gene>
<organism evidence="1 2">
    <name type="scientific">Adhaeretor mobilis</name>
    <dbReference type="NCBI Taxonomy" id="1930276"/>
    <lineage>
        <taxon>Bacteria</taxon>
        <taxon>Pseudomonadati</taxon>
        <taxon>Planctomycetota</taxon>
        <taxon>Planctomycetia</taxon>
        <taxon>Pirellulales</taxon>
        <taxon>Lacipirellulaceae</taxon>
        <taxon>Adhaeretor</taxon>
    </lineage>
</organism>
<accession>A0A517MS46</accession>
<dbReference type="RefSeq" id="WP_145058270.1">
    <property type="nucleotide sequence ID" value="NZ_CP036263.1"/>
</dbReference>
<evidence type="ECO:0000313" key="2">
    <source>
        <dbReference type="Proteomes" id="UP000319852"/>
    </source>
</evidence>
<dbReference type="AlphaFoldDB" id="A0A517MS46"/>
<evidence type="ECO:0000313" key="1">
    <source>
        <dbReference type="EMBL" id="QDS97694.1"/>
    </source>
</evidence>
<name>A0A517MS46_9BACT</name>
<proteinExistence type="predicted"/>
<sequence>MMSPDNSAKKVVEMYLFHGKLAQHAPLKPLGLVFLLLGLLSHALIGHANQRVAVPSDEDIRKAKSEIQDFYDAELSETKTSQQQGVFAEALLEDARVIKGDPRSKYALFMLARSKALSANDIELTLRIADEIAESFEISPERSKALAICAIDKAKMRLGREEGERIARDAVLLIDPLVAENDIDLAFKLATYAAETAKGARDFPLYKIASDFRNDVVVLRRETIRYVRAKEQLKQGDSAEACRIAGLFECLALNKWTSGLELLARSGDVNLRQLANETRDLLNDKNDKNDNEKSVKLADEWWKRISALEGRKKRVLANFSSKLYQRGLDSLDDREKERVAKRIEEAHKISALALGKPIQSSNELRFDRKDRRTEGSQGVSASKKLARLRDHKYPLLRSEYIKFDDAFQVSYSSGPNRIEILASFQAKVDLPKPDALRVEVIIHYESGDARLHLKSANLVIDGVDFVKSSAGRMSGKEEAKLIYKPDNEVIQMFDALEKAKKVELKLVARSKEKAIDLSVQQVAGLTQLYGAYKAILED</sequence>
<keyword evidence="2" id="KW-1185">Reference proteome</keyword>
<dbReference type="KEGG" id="amob:HG15A2_09580"/>
<dbReference type="Proteomes" id="UP000319852">
    <property type="component" value="Chromosome"/>
</dbReference>
<reference evidence="1 2" key="1">
    <citation type="submission" date="2019-02" db="EMBL/GenBank/DDBJ databases">
        <title>Deep-cultivation of Planctomycetes and their phenomic and genomic characterization uncovers novel biology.</title>
        <authorList>
            <person name="Wiegand S."/>
            <person name="Jogler M."/>
            <person name="Boedeker C."/>
            <person name="Pinto D."/>
            <person name="Vollmers J."/>
            <person name="Rivas-Marin E."/>
            <person name="Kohn T."/>
            <person name="Peeters S.H."/>
            <person name="Heuer A."/>
            <person name="Rast P."/>
            <person name="Oberbeckmann S."/>
            <person name="Bunk B."/>
            <person name="Jeske O."/>
            <person name="Meyerdierks A."/>
            <person name="Storesund J.E."/>
            <person name="Kallscheuer N."/>
            <person name="Luecker S."/>
            <person name="Lage O.M."/>
            <person name="Pohl T."/>
            <person name="Merkel B.J."/>
            <person name="Hornburger P."/>
            <person name="Mueller R.-W."/>
            <person name="Bruemmer F."/>
            <person name="Labrenz M."/>
            <person name="Spormann A.M."/>
            <person name="Op den Camp H."/>
            <person name="Overmann J."/>
            <person name="Amann R."/>
            <person name="Jetten M.S.M."/>
            <person name="Mascher T."/>
            <person name="Medema M.H."/>
            <person name="Devos D.P."/>
            <person name="Kaster A.-K."/>
            <person name="Ovreas L."/>
            <person name="Rohde M."/>
            <person name="Galperin M.Y."/>
            <person name="Jogler C."/>
        </authorList>
    </citation>
    <scope>NUCLEOTIDE SEQUENCE [LARGE SCALE GENOMIC DNA]</scope>
    <source>
        <strain evidence="1 2">HG15A2</strain>
    </source>
</reference>
<dbReference type="EMBL" id="CP036263">
    <property type="protein sequence ID" value="QDS97694.1"/>
    <property type="molecule type" value="Genomic_DNA"/>
</dbReference>
<protein>
    <submittedName>
        <fullName evidence="1">Uncharacterized protein</fullName>
    </submittedName>
</protein>